<evidence type="ECO:0000313" key="2">
    <source>
        <dbReference type="EMBL" id="AEC00303.1"/>
    </source>
</evidence>
<proteinExistence type="predicted"/>
<sequence>MIDIMGIIKKITSTYGRGKTMYDALQKEMQGETGARVSSLARSAPYLLTILSAEDANNIALYVMQENQKGRRAESIAKDLEKMLPAHAKNKALLIARTQASIADTALMQARAEKMGLHWYVWRACGGRKGDGKTRDSHRKMSGIVVNWNDPPAPETLFPSTNAEDYGHYHAGCCPLCRCYAETVVDEDLLKYPVKVHIGGKIYKMTKKEFRQVMNKPVIH</sequence>
<feature type="domain" description="Phage head morphogenesis" evidence="1">
    <location>
        <begin position="58"/>
        <end position="180"/>
    </location>
</feature>
<protein>
    <submittedName>
        <fullName evidence="2">Phage head morphogenesis protein, SPP1 gp7 family</fullName>
    </submittedName>
    <submittedName>
        <fullName evidence="3">Phage protein F-like protein</fullName>
    </submittedName>
</protein>
<evidence type="ECO:0000313" key="3">
    <source>
        <dbReference type="EMBL" id="EEX77601.1"/>
    </source>
</evidence>
<dbReference type="KEGG" id="ssg:Selsp_1344"/>
<reference evidence="3 4" key="1">
    <citation type="submission" date="2009-09" db="EMBL/GenBank/DDBJ databases">
        <authorList>
            <person name="Weinstock G."/>
            <person name="Sodergren E."/>
            <person name="Clifton S."/>
            <person name="Fulton L."/>
            <person name="Fulton B."/>
            <person name="Courtney L."/>
            <person name="Fronick C."/>
            <person name="Harrison M."/>
            <person name="Strong C."/>
            <person name="Farmer C."/>
            <person name="Delahaunty K."/>
            <person name="Markovic C."/>
            <person name="Hall O."/>
            <person name="Minx P."/>
            <person name="Tomlinson C."/>
            <person name="Mitreva M."/>
            <person name="Nelson J."/>
            <person name="Hou S."/>
            <person name="Wollam A."/>
            <person name="Pepin K.H."/>
            <person name="Johnson M."/>
            <person name="Bhonagiri V."/>
            <person name="Nash W.E."/>
            <person name="Warren W."/>
            <person name="Chinwalla A."/>
            <person name="Mardis E.R."/>
            <person name="Wilson R.K."/>
        </authorList>
    </citation>
    <scope>NUCLEOTIDE SEQUENCE [LARGE SCALE GENOMIC DNA]</scope>
    <source>
        <strain evidence="3">ATCC 35185</strain>
        <strain evidence="4">ATCC 35185 / DSM 20758 / VPI D19B-28</strain>
    </source>
</reference>
<dbReference type="Proteomes" id="UP000003505">
    <property type="component" value="Unassembled WGS sequence"/>
</dbReference>
<evidence type="ECO:0000313" key="4">
    <source>
        <dbReference type="Proteomes" id="UP000003505"/>
    </source>
</evidence>
<dbReference type="OrthoDB" id="9151105at2"/>
<accession>C9LU71</accession>
<dbReference type="EMBL" id="ACKP02000015">
    <property type="protein sequence ID" value="EEX77601.1"/>
    <property type="molecule type" value="Genomic_DNA"/>
</dbReference>
<evidence type="ECO:0000313" key="5">
    <source>
        <dbReference type="Proteomes" id="UP000011124"/>
    </source>
</evidence>
<gene>
    <name evidence="2" type="ordered locus">Selsp_1344</name>
    <name evidence="3" type="ORF">SELSPUOL_00877</name>
</gene>
<dbReference type="HOGENOM" id="CLU_087548_0_0_9"/>
<dbReference type="Pfam" id="PF04233">
    <property type="entry name" value="Phage_Mu_F"/>
    <property type="match status" value="1"/>
</dbReference>
<dbReference type="InterPro" id="IPR006528">
    <property type="entry name" value="Phage_head_morphogenesis_dom"/>
</dbReference>
<dbReference type="AlphaFoldDB" id="C9LU71"/>
<dbReference type="Proteomes" id="UP000011124">
    <property type="component" value="Chromosome"/>
</dbReference>
<name>C9LU71_SELS3</name>
<reference evidence="2 5" key="2">
    <citation type="submission" date="2011-04" db="EMBL/GenBank/DDBJ databases">
        <title>The complete genome of Selenomonas sputigena DSM 20758.</title>
        <authorList>
            <consortium name="US DOE Joint Genome Institute (JGI-PGF)"/>
            <person name="Lucas S."/>
            <person name="Copeland A."/>
            <person name="Lapidus A."/>
            <person name="Bruce D."/>
            <person name="Goodwin L."/>
            <person name="Pitluck S."/>
            <person name="Peters L."/>
            <person name="Kyrpides N."/>
            <person name="Mavromatis K."/>
            <person name="Ivanova N."/>
            <person name="Ovchinnikova G."/>
            <person name="Teshima H."/>
            <person name="Detter J.C."/>
            <person name="Tapia R."/>
            <person name="Han C."/>
            <person name="Land M."/>
            <person name="Hauser L."/>
            <person name="Markowitz V."/>
            <person name="Cheng J.-F."/>
            <person name="Hugenholtz P."/>
            <person name="Woyke T."/>
            <person name="Wu D."/>
            <person name="Gronow S."/>
            <person name="Wellnitz S."/>
            <person name="Schneider S."/>
            <person name="Klenk H.-P."/>
            <person name="Eisen J.A."/>
        </authorList>
    </citation>
    <scope>NUCLEOTIDE SEQUENCE [LARGE SCALE GENOMIC DNA]</scope>
    <source>
        <strain evidence="2">ATCC 35185</strain>
        <strain evidence="5">ATCC 35185 / DSM 20758 / VPI D19B-28</strain>
    </source>
</reference>
<dbReference type="eggNOG" id="COG2369">
    <property type="taxonomic scope" value="Bacteria"/>
</dbReference>
<dbReference type="EMBL" id="CP002637">
    <property type="protein sequence ID" value="AEC00303.1"/>
    <property type="molecule type" value="Genomic_DNA"/>
</dbReference>
<evidence type="ECO:0000259" key="1">
    <source>
        <dbReference type="Pfam" id="PF04233"/>
    </source>
</evidence>
<keyword evidence="5" id="KW-1185">Reference proteome</keyword>
<organism evidence="3 4">
    <name type="scientific">Selenomonas sputigena (strain ATCC 35185 / DSM 20758 / CCUG 44933 / VPI D19B-28)</name>
    <dbReference type="NCBI Taxonomy" id="546271"/>
    <lineage>
        <taxon>Bacteria</taxon>
        <taxon>Bacillati</taxon>
        <taxon>Bacillota</taxon>
        <taxon>Negativicutes</taxon>
        <taxon>Selenomonadales</taxon>
        <taxon>Selenomonadaceae</taxon>
        <taxon>Selenomonas</taxon>
    </lineage>
</organism>